<evidence type="ECO:0000256" key="6">
    <source>
        <dbReference type="ARBA" id="ARBA00023141"/>
    </source>
</evidence>
<keyword evidence="6 8" id="KW-0057">Aromatic amino acid biosynthesis</keyword>
<comment type="function">
    <text evidence="8">Catalyzes the transfer of the enolpyruvyl moiety of phosphoenolpyruvate (PEP) to the 5-hydroxyl of shikimate-3-phosphate (S3P) to produce enolpyruvyl shikimate-3-phosphate and inorganic phosphate.</text>
</comment>
<evidence type="ECO:0000256" key="3">
    <source>
        <dbReference type="ARBA" id="ARBA00022490"/>
    </source>
</evidence>
<evidence type="ECO:0000256" key="2">
    <source>
        <dbReference type="ARBA" id="ARBA00009948"/>
    </source>
</evidence>
<protein>
    <recommendedName>
        <fullName evidence="8">3-phosphoshikimate 1-carboxyvinyltransferase</fullName>
        <ecNumber evidence="8">2.5.1.19</ecNumber>
    </recommendedName>
    <alternativeName>
        <fullName evidence="8">5-enolpyruvylshikimate-3-phosphate synthase</fullName>
        <shortName evidence="8">EPSP synthase</shortName>
        <shortName evidence="8">EPSPS</shortName>
    </alternativeName>
</protein>
<name>A0A8I1GAI1_9HYPH</name>
<feature type="binding site" evidence="8">
    <location>
        <position position="130"/>
    </location>
    <ligand>
        <name>phosphoenolpyruvate</name>
        <dbReference type="ChEBI" id="CHEBI:58702"/>
    </ligand>
</feature>
<dbReference type="InterPro" id="IPR006264">
    <property type="entry name" value="EPSP_synthase"/>
</dbReference>
<feature type="binding site" evidence="8">
    <location>
        <position position="354"/>
    </location>
    <ligand>
        <name>3-phosphoshikimate</name>
        <dbReference type="ChEBI" id="CHEBI:145989"/>
    </ligand>
</feature>
<organism evidence="10 11">
    <name type="scientific">Rhodomicrobium udaipurense</name>
    <dbReference type="NCBI Taxonomy" id="1202716"/>
    <lineage>
        <taxon>Bacteria</taxon>
        <taxon>Pseudomonadati</taxon>
        <taxon>Pseudomonadota</taxon>
        <taxon>Alphaproteobacteria</taxon>
        <taxon>Hyphomicrobiales</taxon>
        <taxon>Hyphomicrobiaceae</taxon>
        <taxon>Rhodomicrobium</taxon>
    </lineage>
</organism>
<comment type="caution">
    <text evidence="10">The sequence shown here is derived from an EMBL/GenBank/DDBJ whole genome shotgun (WGS) entry which is preliminary data.</text>
</comment>
<dbReference type="Pfam" id="PF00275">
    <property type="entry name" value="EPSP_synthase"/>
    <property type="match status" value="1"/>
</dbReference>
<dbReference type="PANTHER" id="PTHR21090">
    <property type="entry name" value="AROM/DEHYDROQUINATE SYNTHASE"/>
    <property type="match status" value="1"/>
</dbReference>
<feature type="binding site" evidence="8">
    <location>
        <position position="29"/>
    </location>
    <ligand>
        <name>phosphoenolpyruvate</name>
        <dbReference type="ChEBI" id="CHEBI:58702"/>
    </ligand>
</feature>
<dbReference type="CDD" id="cd01556">
    <property type="entry name" value="EPSP_synthase"/>
    <property type="match status" value="1"/>
</dbReference>
<evidence type="ECO:0000256" key="7">
    <source>
        <dbReference type="ARBA" id="ARBA00044633"/>
    </source>
</evidence>
<dbReference type="PIRSF" id="PIRSF000505">
    <property type="entry name" value="EPSPS"/>
    <property type="match status" value="1"/>
</dbReference>
<feature type="active site" description="Proton acceptor" evidence="8">
    <location>
        <position position="327"/>
    </location>
</feature>
<dbReference type="InterPro" id="IPR036968">
    <property type="entry name" value="Enolpyruvate_Tfrase_sf"/>
</dbReference>
<keyword evidence="5 8" id="KW-0808">Transferase</keyword>
<accession>A0A8I1GAI1</accession>
<dbReference type="GO" id="GO:0005737">
    <property type="term" value="C:cytoplasm"/>
    <property type="evidence" value="ECO:0007669"/>
    <property type="project" value="UniProtKB-SubCell"/>
</dbReference>
<comment type="subcellular location">
    <subcellularLocation>
        <location evidence="8">Cytoplasm</location>
    </subcellularLocation>
</comment>
<dbReference type="Gene3D" id="3.65.10.10">
    <property type="entry name" value="Enolpyruvate transferase domain"/>
    <property type="match status" value="2"/>
</dbReference>
<dbReference type="EMBL" id="JAEMUK010000014">
    <property type="protein sequence ID" value="MBJ7543528.1"/>
    <property type="molecule type" value="Genomic_DNA"/>
</dbReference>
<comment type="caution">
    <text evidence="8">Lacks conserved residue(s) required for the propagation of feature annotation.</text>
</comment>
<comment type="subunit">
    <text evidence="8">Monomer.</text>
</comment>
<dbReference type="HAMAP" id="MF_00210">
    <property type="entry name" value="EPSP_synth"/>
    <property type="match status" value="1"/>
</dbReference>
<dbReference type="AlphaFoldDB" id="A0A8I1GAI1"/>
<evidence type="ECO:0000259" key="9">
    <source>
        <dbReference type="Pfam" id="PF00275"/>
    </source>
</evidence>
<dbReference type="GO" id="GO:0008652">
    <property type="term" value="P:amino acid biosynthetic process"/>
    <property type="evidence" value="ECO:0007669"/>
    <property type="project" value="UniProtKB-KW"/>
</dbReference>
<dbReference type="Proteomes" id="UP000623250">
    <property type="component" value="Unassembled WGS sequence"/>
</dbReference>
<dbReference type="RefSeq" id="WP_037235355.1">
    <property type="nucleotide sequence ID" value="NZ_JAEMUK010000014.1"/>
</dbReference>
<comment type="similarity">
    <text evidence="2 8">Belongs to the EPSP synthase family.</text>
</comment>
<dbReference type="InterPro" id="IPR023193">
    <property type="entry name" value="EPSP_synthase_CS"/>
</dbReference>
<feature type="binding site" evidence="8">
    <location>
        <position position="34"/>
    </location>
    <ligand>
        <name>3-phosphoshikimate</name>
        <dbReference type="ChEBI" id="CHEBI:145989"/>
    </ligand>
</feature>
<keyword evidence="4 8" id="KW-0028">Amino-acid biosynthesis</keyword>
<feature type="binding site" evidence="8">
    <location>
        <position position="401"/>
    </location>
    <ligand>
        <name>phosphoenolpyruvate</name>
        <dbReference type="ChEBI" id="CHEBI:58702"/>
    </ligand>
</feature>
<keyword evidence="3 8" id="KW-0963">Cytoplasm</keyword>
<dbReference type="InterPro" id="IPR013792">
    <property type="entry name" value="RNA3'P_cycl/enolpyr_Trfase_a/b"/>
</dbReference>
<evidence type="ECO:0000256" key="4">
    <source>
        <dbReference type="ARBA" id="ARBA00022605"/>
    </source>
</evidence>
<feature type="binding site" evidence="8">
    <location>
        <position position="358"/>
    </location>
    <ligand>
        <name>phosphoenolpyruvate</name>
        <dbReference type="ChEBI" id="CHEBI:58702"/>
    </ligand>
</feature>
<feature type="binding site" evidence="8">
    <location>
        <position position="177"/>
    </location>
    <ligand>
        <name>3-phosphoshikimate</name>
        <dbReference type="ChEBI" id="CHEBI:145989"/>
    </ligand>
</feature>
<dbReference type="FunFam" id="3.65.10.10:FF:000005">
    <property type="entry name" value="3-phosphoshikimate 1-carboxyvinyltransferase"/>
    <property type="match status" value="1"/>
</dbReference>
<dbReference type="NCBIfam" id="TIGR01356">
    <property type="entry name" value="aroA"/>
    <property type="match status" value="1"/>
</dbReference>
<evidence type="ECO:0000256" key="8">
    <source>
        <dbReference type="HAMAP-Rule" id="MF_00210"/>
    </source>
</evidence>
<feature type="binding site" evidence="8">
    <location>
        <position position="175"/>
    </location>
    <ligand>
        <name>3-phosphoshikimate</name>
        <dbReference type="ChEBI" id="CHEBI:145989"/>
    </ligand>
</feature>
<dbReference type="InterPro" id="IPR001986">
    <property type="entry name" value="Enolpyruvate_Tfrase_dom"/>
</dbReference>
<comment type="catalytic activity">
    <reaction evidence="7">
        <text>3-phosphoshikimate + phosphoenolpyruvate = 5-O-(1-carboxyvinyl)-3-phosphoshikimate + phosphate</text>
        <dbReference type="Rhea" id="RHEA:21256"/>
        <dbReference type="ChEBI" id="CHEBI:43474"/>
        <dbReference type="ChEBI" id="CHEBI:57701"/>
        <dbReference type="ChEBI" id="CHEBI:58702"/>
        <dbReference type="ChEBI" id="CHEBI:145989"/>
        <dbReference type="EC" id="2.5.1.19"/>
    </reaction>
    <physiologicalReaction direction="left-to-right" evidence="7">
        <dbReference type="Rhea" id="RHEA:21257"/>
    </physiologicalReaction>
</comment>
<keyword evidence="11" id="KW-1185">Reference proteome</keyword>
<feature type="binding site" evidence="8">
    <location>
        <position position="29"/>
    </location>
    <ligand>
        <name>3-phosphoshikimate</name>
        <dbReference type="ChEBI" id="CHEBI:145989"/>
    </ligand>
</feature>
<sequence>MSTHAADARPLMSRKSGRLQGAVVVPGDKSISHRALILGALAEGRTRITGLLEAEDILCTARALEALGAGVERDADGAWTVTGRGLGGLAAPAGDLDFGNSGTGARLMMGVVAGHPLAARFTGDASLQKRPMGRVLAPLQSMGLAIEEEGRNTLPLTLVGTGDLVPISYRLPVPSAQVKSAVLLAGLFASGETSVIESEKSRDHTEKMLRYFGAEISVEPFEGGLRIALEGRRTLKGQPVAVPGDPSSAAFLVAAALITPASDILVKNVLVNPTRTGFYETLAEMGADISFENEREVSGEPVADIRARTSELRGVTVPAARAPSMIDEYPMLAALATLAEGETLMEGLAELRVKESDRLAAMVDGLVACGAIAHARGDTLTVLGLPKVRGGATIKTHMDHRIAMSFLVLGLATEEPVTVDDASMIATSFPEFRTLMQQVGATLDEPGQASNEARGKDHK</sequence>
<comment type="pathway">
    <text evidence="1 8">Metabolic intermediate biosynthesis; chorismate biosynthesis; chorismate from D-erythrose 4-phosphate and phosphoenolpyruvate: step 6/7.</text>
</comment>
<evidence type="ECO:0000256" key="1">
    <source>
        <dbReference type="ARBA" id="ARBA00004811"/>
    </source>
</evidence>
<feature type="binding site" evidence="8">
    <location>
        <position position="102"/>
    </location>
    <ligand>
        <name>phosphoenolpyruvate</name>
        <dbReference type="ChEBI" id="CHEBI:58702"/>
    </ligand>
</feature>
<feature type="binding site" evidence="8">
    <location>
        <position position="327"/>
    </location>
    <ligand>
        <name>3-phosphoshikimate</name>
        <dbReference type="ChEBI" id="CHEBI:145989"/>
    </ligand>
</feature>
<evidence type="ECO:0000313" key="11">
    <source>
        <dbReference type="Proteomes" id="UP000623250"/>
    </source>
</evidence>
<dbReference type="EC" id="2.5.1.19" evidence="8"/>
<feature type="domain" description="Enolpyruvate transferase" evidence="9">
    <location>
        <begin position="14"/>
        <end position="433"/>
    </location>
</feature>
<dbReference type="GO" id="GO:0003866">
    <property type="term" value="F:3-phosphoshikimate 1-carboxyvinyltransferase activity"/>
    <property type="evidence" value="ECO:0007669"/>
    <property type="project" value="UniProtKB-UniRule"/>
</dbReference>
<dbReference type="PANTHER" id="PTHR21090:SF5">
    <property type="entry name" value="PENTAFUNCTIONAL AROM POLYPEPTIDE"/>
    <property type="match status" value="1"/>
</dbReference>
<dbReference type="GO" id="GO:0009073">
    <property type="term" value="P:aromatic amino acid family biosynthetic process"/>
    <property type="evidence" value="ECO:0007669"/>
    <property type="project" value="UniProtKB-KW"/>
</dbReference>
<evidence type="ECO:0000256" key="5">
    <source>
        <dbReference type="ARBA" id="ARBA00022679"/>
    </source>
</evidence>
<proteinExistence type="inferred from homology"/>
<gene>
    <name evidence="8 10" type="primary">aroA</name>
    <name evidence="10" type="ORF">JDN41_08150</name>
</gene>
<dbReference type="UniPathway" id="UPA00053">
    <property type="reaction ID" value="UER00089"/>
</dbReference>
<dbReference type="PROSITE" id="PS00104">
    <property type="entry name" value="EPSP_SYNTHASE_1"/>
    <property type="match status" value="1"/>
</dbReference>
<dbReference type="SUPFAM" id="SSF55205">
    <property type="entry name" value="EPT/RTPC-like"/>
    <property type="match status" value="1"/>
</dbReference>
<evidence type="ECO:0000313" key="10">
    <source>
        <dbReference type="EMBL" id="MBJ7543528.1"/>
    </source>
</evidence>
<reference evidence="10 11" key="1">
    <citation type="submission" date="2020-12" db="EMBL/GenBank/DDBJ databases">
        <title>Revised draft genomes of Rhodomicrobium vannielii ATCC 17100 and Rhodomicrobium udaipurense JA643.</title>
        <authorList>
            <person name="Conners E.M."/>
            <person name="Davenport E.J."/>
            <person name="Bose A."/>
        </authorList>
    </citation>
    <scope>NUCLEOTIDE SEQUENCE [LARGE SCALE GENOMIC DNA]</scope>
    <source>
        <strain evidence="10 11">JA643</strain>
    </source>
</reference>
<feature type="binding site" evidence="8">
    <location>
        <position position="30"/>
    </location>
    <ligand>
        <name>3-phosphoshikimate</name>
        <dbReference type="ChEBI" id="CHEBI:145989"/>
    </ligand>
</feature>
<dbReference type="GO" id="GO:0009423">
    <property type="term" value="P:chorismate biosynthetic process"/>
    <property type="evidence" value="ECO:0007669"/>
    <property type="project" value="UniProtKB-UniRule"/>
</dbReference>
<dbReference type="PROSITE" id="PS00885">
    <property type="entry name" value="EPSP_SYNTHASE_2"/>
    <property type="match status" value="1"/>
</dbReference>
<feature type="binding site" evidence="8">
    <location>
        <position position="177"/>
    </location>
    <ligand>
        <name>phosphoenolpyruvate</name>
        <dbReference type="ChEBI" id="CHEBI:58702"/>
    </ligand>
</feature>